<dbReference type="PANTHER" id="PTHR11941:SF54">
    <property type="entry name" value="ENOYL-COA HYDRATASE, MITOCHONDRIAL"/>
    <property type="match status" value="1"/>
</dbReference>
<dbReference type="Pfam" id="PF00378">
    <property type="entry name" value="ECH_1"/>
    <property type="match status" value="1"/>
</dbReference>
<proteinExistence type="inferred from homology"/>
<evidence type="ECO:0000313" key="2">
    <source>
        <dbReference type="EMBL" id="SVA22640.1"/>
    </source>
</evidence>
<dbReference type="EMBL" id="UINC01005645">
    <property type="protein sequence ID" value="SVA22640.1"/>
    <property type="molecule type" value="Genomic_DNA"/>
</dbReference>
<dbReference type="PROSITE" id="PS00166">
    <property type="entry name" value="ENOYL_COA_HYDRATASE"/>
    <property type="match status" value="1"/>
</dbReference>
<sequence length="261" mass="28530">MSYKLLTIASDDGIASLSFNRPESGNALSVELMQEIIAACNSYKYDTDTRVIVFRGEGAHFSVGADLKDPVRQQQIDEKDLNQSYRRTQLGRELIESVLNINQITIAAVHGAAAGGAACIVSACDFRIGSADCIIGYPEVKLGMNLSWGALPLCYNLVGPAKAKRMVIGGELELAGDLLNWGFLDEVVERELLEERVGELAKYYATRPPIAAQMIKRGLNAIQLANSAGVMHADGDQFTLTALTEDFKKQRQAFLTKKQEK</sequence>
<gene>
    <name evidence="2" type="ORF">METZ01_LOCUS75494</name>
</gene>
<comment type="similarity">
    <text evidence="1">Belongs to the enoyl-CoA hydratase/isomerase family.</text>
</comment>
<reference evidence="2" key="1">
    <citation type="submission" date="2018-05" db="EMBL/GenBank/DDBJ databases">
        <authorList>
            <person name="Lanie J.A."/>
            <person name="Ng W.-L."/>
            <person name="Kazmierczak K.M."/>
            <person name="Andrzejewski T.M."/>
            <person name="Davidsen T.M."/>
            <person name="Wayne K.J."/>
            <person name="Tettelin H."/>
            <person name="Glass J.I."/>
            <person name="Rusch D."/>
            <person name="Podicherti R."/>
            <person name="Tsui H.-C.T."/>
            <person name="Winkler M.E."/>
        </authorList>
    </citation>
    <scope>NUCLEOTIDE SEQUENCE</scope>
</reference>
<evidence type="ECO:0008006" key="3">
    <source>
        <dbReference type="Google" id="ProtNLM"/>
    </source>
</evidence>
<dbReference type="SUPFAM" id="SSF52096">
    <property type="entry name" value="ClpP/crotonase"/>
    <property type="match status" value="1"/>
</dbReference>
<organism evidence="2">
    <name type="scientific">marine metagenome</name>
    <dbReference type="NCBI Taxonomy" id="408172"/>
    <lineage>
        <taxon>unclassified sequences</taxon>
        <taxon>metagenomes</taxon>
        <taxon>ecological metagenomes</taxon>
    </lineage>
</organism>
<dbReference type="InterPro" id="IPR018376">
    <property type="entry name" value="Enoyl-CoA_hyd/isom_CS"/>
</dbReference>
<evidence type="ECO:0000256" key="1">
    <source>
        <dbReference type="ARBA" id="ARBA00005254"/>
    </source>
</evidence>
<dbReference type="PANTHER" id="PTHR11941">
    <property type="entry name" value="ENOYL-COA HYDRATASE-RELATED"/>
    <property type="match status" value="1"/>
</dbReference>
<name>A0A381U329_9ZZZZ</name>
<dbReference type="CDD" id="cd06558">
    <property type="entry name" value="crotonase-like"/>
    <property type="match status" value="1"/>
</dbReference>
<dbReference type="InterPro" id="IPR029045">
    <property type="entry name" value="ClpP/crotonase-like_dom_sf"/>
</dbReference>
<dbReference type="AlphaFoldDB" id="A0A381U329"/>
<dbReference type="Gene3D" id="3.90.226.10">
    <property type="entry name" value="2-enoyl-CoA Hydratase, Chain A, domain 1"/>
    <property type="match status" value="1"/>
</dbReference>
<dbReference type="InterPro" id="IPR001753">
    <property type="entry name" value="Enoyl-CoA_hydra/iso"/>
</dbReference>
<accession>A0A381U329</accession>
<dbReference type="GO" id="GO:0003824">
    <property type="term" value="F:catalytic activity"/>
    <property type="evidence" value="ECO:0007669"/>
    <property type="project" value="InterPro"/>
</dbReference>
<dbReference type="GO" id="GO:0006635">
    <property type="term" value="P:fatty acid beta-oxidation"/>
    <property type="evidence" value="ECO:0007669"/>
    <property type="project" value="TreeGrafter"/>
</dbReference>
<protein>
    <recommendedName>
        <fullName evidence="3">Enoyl-CoA hydratase</fullName>
    </recommendedName>
</protein>